<gene>
    <name evidence="2" type="ORF">Q4490_17780</name>
</gene>
<protein>
    <submittedName>
        <fullName evidence="2">Uncharacterized protein</fullName>
    </submittedName>
</protein>
<keyword evidence="1" id="KW-0175">Coiled coil</keyword>
<organism evidence="2 3">
    <name type="scientific">Neptunomonas phycophila</name>
    <dbReference type="NCBI Taxonomy" id="1572645"/>
    <lineage>
        <taxon>Bacteria</taxon>
        <taxon>Pseudomonadati</taxon>
        <taxon>Pseudomonadota</taxon>
        <taxon>Gammaproteobacteria</taxon>
        <taxon>Oceanospirillales</taxon>
        <taxon>Oceanospirillaceae</taxon>
        <taxon>Neptunomonas</taxon>
    </lineage>
</organism>
<dbReference type="AlphaFoldDB" id="A0AAW7XRM3"/>
<comment type="caution">
    <text evidence="2">The sequence shown here is derived from an EMBL/GenBank/DDBJ whole genome shotgun (WGS) entry which is preliminary data.</text>
</comment>
<evidence type="ECO:0000256" key="1">
    <source>
        <dbReference type="SAM" id="Coils"/>
    </source>
</evidence>
<dbReference type="EMBL" id="JAUOPG010000018">
    <property type="protein sequence ID" value="MDO6455415.1"/>
    <property type="molecule type" value="Genomic_DNA"/>
</dbReference>
<evidence type="ECO:0000313" key="3">
    <source>
        <dbReference type="Proteomes" id="UP001169862"/>
    </source>
</evidence>
<sequence>MHTDLKSLRDQARDLQLGIESVSAEMEAYENNIAGIQECALTLQKCIRIIGNNRVAAMAAKDQRKIMAQMEDTANELVELLKR</sequence>
<dbReference type="Proteomes" id="UP001169862">
    <property type="component" value="Unassembled WGS sequence"/>
</dbReference>
<evidence type="ECO:0000313" key="2">
    <source>
        <dbReference type="EMBL" id="MDO6455415.1"/>
    </source>
</evidence>
<accession>A0AAW7XRM3</accession>
<reference evidence="2" key="1">
    <citation type="submission" date="2023-07" db="EMBL/GenBank/DDBJ databases">
        <title>Genome content predicts the carbon catabolic preferences of heterotrophic bacteria.</title>
        <authorList>
            <person name="Gralka M."/>
        </authorList>
    </citation>
    <scope>NUCLEOTIDE SEQUENCE</scope>
    <source>
        <strain evidence="2">I2M16</strain>
    </source>
</reference>
<feature type="coiled-coil region" evidence="1">
    <location>
        <begin position="5"/>
        <end position="39"/>
    </location>
</feature>
<dbReference type="RefSeq" id="WP_303552518.1">
    <property type="nucleotide sequence ID" value="NZ_JAUOPG010000018.1"/>
</dbReference>
<proteinExistence type="predicted"/>
<name>A0AAW7XRM3_9GAMM</name>